<gene>
    <name evidence="3" type="ORF">METZ01_LOCUS71962</name>
</gene>
<dbReference type="GO" id="GO:0005737">
    <property type="term" value="C:cytoplasm"/>
    <property type="evidence" value="ECO:0007669"/>
    <property type="project" value="TreeGrafter"/>
</dbReference>
<dbReference type="InterPro" id="IPR029035">
    <property type="entry name" value="DHS-like_NAD/FAD-binding_dom"/>
</dbReference>
<keyword evidence="2" id="KW-0520">NAD</keyword>
<dbReference type="EMBL" id="UINC01005106">
    <property type="protein sequence ID" value="SVA19108.1"/>
    <property type="molecule type" value="Genomic_DNA"/>
</dbReference>
<sequence length="313" mass="35079">MIKPGKTVKDIKISNESTMHDIFNELGQSGGFESRNVADGVEILTDMIQDENCLKFLSFIGAIVSTGFRGILRDMIKKKWCDVVITTCGALDHDIARHFAEYKEGSFTMDDKELADQNIHRLGNVLVPMENYGPLIEEKVQKILEQAYNAGKKEFSTADINRELGKSMGEDSFLYWAYKNNISVIVPGIMDGAVGSQVWMFAQKHPDFKLDLIEDANFLSGLVFKAEKSGALMLGGGVPKHHTLWWNQYREGLDYAVYVTTAQEFDGSLSGALVREAISWGKVTKNAKETTIHAEITTVFPFMYKALLEKLEK</sequence>
<dbReference type="GO" id="GO:0034038">
    <property type="term" value="F:deoxyhypusine synthase activity"/>
    <property type="evidence" value="ECO:0007669"/>
    <property type="project" value="TreeGrafter"/>
</dbReference>
<dbReference type="InterPro" id="IPR036982">
    <property type="entry name" value="Deoxyhypusine_synthase_sf"/>
</dbReference>
<evidence type="ECO:0008006" key="4">
    <source>
        <dbReference type="Google" id="ProtNLM"/>
    </source>
</evidence>
<reference evidence="3" key="1">
    <citation type="submission" date="2018-05" db="EMBL/GenBank/DDBJ databases">
        <authorList>
            <person name="Lanie J.A."/>
            <person name="Ng W.-L."/>
            <person name="Kazmierczak K.M."/>
            <person name="Andrzejewski T.M."/>
            <person name="Davidsen T.M."/>
            <person name="Wayne K.J."/>
            <person name="Tettelin H."/>
            <person name="Glass J.I."/>
            <person name="Rusch D."/>
            <person name="Podicherti R."/>
            <person name="Tsui H.-C.T."/>
            <person name="Winkler M.E."/>
        </authorList>
    </citation>
    <scope>NUCLEOTIDE SEQUENCE</scope>
</reference>
<dbReference type="PANTHER" id="PTHR11703">
    <property type="entry name" value="DEOXYHYPUSINE SYNTHASE"/>
    <property type="match status" value="1"/>
</dbReference>
<dbReference type="Pfam" id="PF01916">
    <property type="entry name" value="DS"/>
    <property type="match status" value="1"/>
</dbReference>
<accession>A0A381TUC6</accession>
<organism evidence="3">
    <name type="scientific">marine metagenome</name>
    <dbReference type="NCBI Taxonomy" id="408172"/>
    <lineage>
        <taxon>unclassified sequences</taxon>
        <taxon>metagenomes</taxon>
        <taxon>ecological metagenomes</taxon>
    </lineage>
</organism>
<evidence type="ECO:0000256" key="2">
    <source>
        <dbReference type="ARBA" id="ARBA00023027"/>
    </source>
</evidence>
<dbReference type="FunFam" id="3.40.910.10:FF:000007">
    <property type="entry name" value="Probable deoxyhypusine synthase"/>
    <property type="match status" value="1"/>
</dbReference>
<dbReference type="Gene3D" id="3.40.910.10">
    <property type="entry name" value="Deoxyhypusine synthase"/>
    <property type="match status" value="1"/>
</dbReference>
<dbReference type="NCBIfam" id="NF002294">
    <property type="entry name" value="PRK01221.1"/>
    <property type="match status" value="1"/>
</dbReference>
<comment type="similarity">
    <text evidence="1">Belongs to the deoxyhypusine synthase family.</text>
</comment>
<proteinExistence type="inferred from homology"/>
<dbReference type="SUPFAM" id="SSF52467">
    <property type="entry name" value="DHS-like NAD/FAD-binding domain"/>
    <property type="match status" value="1"/>
</dbReference>
<dbReference type="AlphaFoldDB" id="A0A381TUC6"/>
<name>A0A381TUC6_9ZZZZ</name>
<protein>
    <recommendedName>
        <fullName evidence="4">Deoxyhypusine synthase</fullName>
    </recommendedName>
</protein>
<evidence type="ECO:0000313" key="3">
    <source>
        <dbReference type="EMBL" id="SVA19108.1"/>
    </source>
</evidence>
<evidence type="ECO:0000256" key="1">
    <source>
        <dbReference type="ARBA" id="ARBA00009892"/>
    </source>
</evidence>
<dbReference type="PANTHER" id="PTHR11703:SF0">
    <property type="entry name" value="DEOXYHYPUSINE SYNTHASE"/>
    <property type="match status" value="1"/>
</dbReference>
<dbReference type="InterPro" id="IPR002773">
    <property type="entry name" value="Deoxyhypusine_synthase"/>
</dbReference>